<dbReference type="EMBL" id="UINC01060086">
    <property type="protein sequence ID" value="SVB84214.1"/>
    <property type="molecule type" value="Genomic_DNA"/>
</dbReference>
<organism evidence="1">
    <name type="scientific">marine metagenome</name>
    <dbReference type="NCBI Taxonomy" id="408172"/>
    <lineage>
        <taxon>unclassified sequences</taxon>
        <taxon>metagenomes</taxon>
        <taxon>ecological metagenomes</taxon>
    </lineage>
</organism>
<dbReference type="AlphaFoldDB" id="A0A382HA66"/>
<evidence type="ECO:0000313" key="1">
    <source>
        <dbReference type="EMBL" id="SVB84214.1"/>
    </source>
</evidence>
<gene>
    <name evidence="1" type="ORF">METZ01_LOCUS237068</name>
</gene>
<reference evidence="1" key="1">
    <citation type="submission" date="2018-05" db="EMBL/GenBank/DDBJ databases">
        <authorList>
            <person name="Lanie J.A."/>
            <person name="Ng W.-L."/>
            <person name="Kazmierczak K.M."/>
            <person name="Andrzejewski T.M."/>
            <person name="Davidsen T.M."/>
            <person name="Wayne K.J."/>
            <person name="Tettelin H."/>
            <person name="Glass J.I."/>
            <person name="Rusch D."/>
            <person name="Podicherti R."/>
            <person name="Tsui H.-C.T."/>
            <person name="Winkler M.E."/>
        </authorList>
    </citation>
    <scope>NUCLEOTIDE SEQUENCE</scope>
</reference>
<protein>
    <submittedName>
        <fullName evidence="1">Uncharacterized protein</fullName>
    </submittedName>
</protein>
<name>A0A382HA66_9ZZZZ</name>
<feature type="non-terminal residue" evidence="1">
    <location>
        <position position="123"/>
    </location>
</feature>
<accession>A0A382HA66</accession>
<proteinExistence type="predicted"/>
<sequence>MLKAFRNFMTRRTMSAKIRNQAMNTFSSYEIFQDIRKKTEAARQEEKRPHEILYFHKVDDPYSHLTIQCIEELKSSFDIVLKPILVGEENLDAVHEPSLYNIYCLRDVKRIAPFYNINFTADE</sequence>